<dbReference type="Proteomes" id="UP000019591">
    <property type="component" value="Chromosome"/>
</dbReference>
<evidence type="ECO:0000313" key="4">
    <source>
        <dbReference type="Proteomes" id="UP000019591"/>
    </source>
</evidence>
<dbReference type="InterPro" id="IPR000253">
    <property type="entry name" value="FHA_dom"/>
</dbReference>
<dbReference type="SMART" id="SM00240">
    <property type="entry name" value="FHA"/>
    <property type="match status" value="1"/>
</dbReference>
<evidence type="ECO:0000259" key="2">
    <source>
        <dbReference type="PROSITE" id="PS50006"/>
    </source>
</evidence>
<organism evidence="3 4">
    <name type="scientific">Peptoclostridium acidaminophilum DSM 3953</name>
    <dbReference type="NCBI Taxonomy" id="1286171"/>
    <lineage>
        <taxon>Bacteria</taxon>
        <taxon>Bacillati</taxon>
        <taxon>Bacillota</taxon>
        <taxon>Clostridia</taxon>
        <taxon>Peptostreptococcales</taxon>
        <taxon>Peptoclostridiaceae</taxon>
        <taxon>Peptoclostridium</taxon>
    </lineage>
</organism>
<dbReference type="OrthoDB" id="9816434at2"/>
<dbReference type="Pfam" id="PF00498">
    <property type="entry name" value="FHA"/>
    <property type="match status" value="1"/>
</dbReference>
<dbReference type="RefSeq" id="WP_025435144.1">
    <property type="nucleotide sequence ID" value="NZ_CP007452.1"/>
</dbReference>
<evidence type="ECO:0000256" key="1">
    <source>
        <dbReference type="SAM" id="Phobius"/>
    </source>
</evidence>
<dbReference type="PROSITE" id="PS50006">
    <property type="entry name" value="FHA_DOMAIN"/>
    <property type="match status" value="1"/>
</dbReference>
<dbReference type="Gene3D" id="2.60.200.20">
    <property type="match status" value="1"/>
</dbReference>
<dbReference type="HOGENOM" id="CLU_131367_1_0_9"/>
<gene>
    <name evidence="3" type="ORF">EAL2_c08160</name>
</gene>
<sequence>MFNILSLFFRYLFIIIIYLFIFAIIRLIYLDIKGVATLKSARSYLKLIVMKEYLPFQVNDMYAINKSITIGRKQGNDIVINDPYMSSEHLKIAANGNHFILTDLGSSNGTYINGERIEGAVELKNNDRIRLGQLEFLFVAK</sequence>
<dbReference type="KEGG" id="eac:EAL2_c08160"/>
<accession>W8U592</accession>
<name>W8U592_PEPAC</name>
<dbReference type="SUPFAM" id="SSF49879">
    <property type="entry name" value="SMAD/FHA domain"/>
    <property type="match status" value="1"/>
</dbReference>
<dbReference type="EMBL" id="CP007452">
    <property type="protein sequence ID" value="AHM56116.1"/>
    <property type="molecule type" value="Genomic_DNA"/>
</dbReference>
<protein>
    <recommendedName>
        <fullName evidence="2">FHA domain-containing protein</fullName>
    </recommendedName>
</protein>
<dbReference type="InterPro" id="IPR050923">
    <property type="entry name" value="Cell_Proc_Reg/RNA_Proc"/>
</dbReference>
<keyword evidence="4" id="KW-1185">Reference proteome</keyword>
<keyword evidence="1" id="KW-0812">Transmembrane</keyword>
<evidence type="ECO:0000313" key="3">
    <source>
        <dbReference type="EMBL" id="AHM56116.1"/>
    </source>
</evidence>
<dbReference type="PATRIC" id="fig|1286171.3.peg.763"/>
<dbReference type="PANTHER" id="PTHR23308">
    <property type="entry name" value="NUCLEAR INHIBITOR OF PROTEIN PHOSPHATASE-1"/>
    <property type="match status" value="1"/>
</dbReference>
<feature type="domain" description="FHA" evidence="2">
    <location>
        <begin position="68"/>
        <end position="117"/>
    </location>
</feature>
<dbReference type="CDD" id="cd00060">
    <property type="entry name" value="FHA"/>
    <property type="match status" value="1"/>
</dbReference>
<reference evidence="3 4" key="1">
    <citation type="journal article" date="2014" name="Genome Announc.">
        <title>Complete Genome Sequence of Amino Acid-Utilizing Eubacterium acidaminophilum al-2 (DSM 3953).</title>
        <authorList>
            <person name="Poehlein A."/>
            <person name="Andreesen J.R."/>
            <person name="Daniel R."/>
        </authorList>
    </citation>
    <scope>NUCLEOTIDE SEQUENCE [LARGE SCALE GENOMIC DNA]</scope>
    <source>
        <strain evidence="3 4">DSM 3953</strain>
    </source>
</reference>
<dbReference type="AlphaFoldDB" id="W8U592"/>
<dbReference type="STRING" id="1286171.EAL2_c08160"/>
<dbReference type="eggNOG" id="COG1716">
    <property type="taxonomic scope" value="Bacteria"/>
</dbReference>
<proteinExistence type="predicted"/>
<keyword evidence="1" id="KW-0472">Membrane</keyword>
<dbReference type="InterPro" id="IPR008984">
    <property type="entry name" value="SMAD_FHA_dom_sf"/>
</dbReference>
<feature type="transmembrane region" description="Helical" evidence="1">
    <location>
        <begin position="7"/>
        <end position="29"/>
    </location>
</feature>
<keyword evidence="1" id="KW-1133">Transmembrane helix</keyword>